<dbReference type="EMBL" id="LXQA010176835">
    <property type="protein sequence ID" value="MCI30072.1"/>
    <property type="molecule type" value="Genomic_DNA"/>
</dbReference>
<keyword evidence="3" id="KW-1185">Reference proteome</keyword>
<name>A0A392R1W1_9FABA</name>
<sequence length="79" mass="8057">TFCNRCCGSGGGGVVVARSVFGRFSWLLVVRWMAAPLASLDGVVVVGGDVGVRCCGAVVVAFGFGAVGVWLILRVIGLL</sequence>
<comment type="caution">
    <text evidence="2">The sequence shown here is derived from an EMBL/GenBank/DDBJ whole genome shotgun (WGS) entry which is preliminary data.</text>
</comment>
<keyword evidence="1" id="KW-1133">Transmembrane helix</keyword>
<accession>A0A392R1W1</accession>
<feature type="non-terminal residue" evidence="2">
    <location>
        <position position="1"/>
    </location>
</feature>
<evidence type="ECO:0000313" key="3">
    <source>
        <dbReference type="Proteomes" id="UP000265520"/>
    </source>
</evidence>
<evidence type="ECO:0000256" key="1">
    <source>
        <dbReference type="SAM" id="Phobius"/>
    </source>
</evidence>
<protein>
    <submittedName>
        <fullName evidence="2">Uncharacterized protein</fullName>
    </submittedName>
</protein>
<dbReference type="AlphaFoldDB" id="A0A392R1W1"/>
<proteinExistence type="predicted"/>
<reference evidence="2 3" key="1">
    <citation type="journal article" date="2018" name="Front. Plant Sci.">
        <title>Red Clover (Trifolium pratense) and Zigzag Clover (T. medium) - A Picture of Genomic Similarities and Differences.</title>
        <authorList>
            <person name="Dluhosova J."/>
            <person name="Istvanek J."/>
            <person name="Nedelnik J."/>
            <person name="Repkova J."/>
        </authorList>
    </citation>
    <scope>NUCLEOTIDE SEQUENCE [LARGE SCALE GENOMIC DNA]</scope>
    <source>
        <strain evidence="3">cv. 10/8</strain>
        <tissue evidence="2">Leaf</tissue>
    </source>
</reference>
<organism evidence="2 3">
    <name type="scientific">Trifolium medium</name>
    <dbReference type="NCBI Taxonomy" id="97028"/>
    <lineage>
        <taxon>Eukaryota</taxon>
        <taxon>Viridiplantae</taxon>
        <taxon>Streptophyta</taxon>
        <taxon>Embryophyta</taxon>
        <taxon>Tracheophyta</taxon>
        <taxon>Spermatophyta</taxon>
        <taxon>Magnoliopsida</taxon>
        <taxon>eudicotyledons</taxon>
        <taxon>Gunneridae</taxon>
        <taxon>Pentapetalae</taxon>
        <taxon>rosids</taxon>
        <taxon>fabids</taxon>
        <taxon>Fabales</taxon>
        <taxon>Fabaceae</taxon>
        <taxon>Papilionoideae</taxon>
        <taxon>50 kb inversion clade</taxon>
        <taxon>NPAAA clade</taxon>
        <taxon>Hologalegina</taxon>
        <taxon>IRL clade</taxon>
        <taxon>Trifolieae</taxon>
        <taxon>Trifolium</taxon>
    </lineage>
</organism>
<dbReference type="Proteomes" id="UP000265520">
    <property type="component" value="Unassembled WGS sequence"/>
</dbReference>
<evidence type="ECO:0000313" key="2">
    <source>
        <dbReference type="EMBL" id="MCI30072.1"/>
    </source>
</evidence>
<keyword evidence="1" id="KW-0472">Membrane</keyword>
<keyword evidence="1" id="KW-0812">Transmembrane</keyword>
<feature type="transmembrane region" description="Helical" evidence="1">
    <location>
        <begin position="50"/>
        <end position="73"/>
    </location>
</feature>